<accession>A0ABN7ADC1</accession>
<keyword evidence="3" id="KW-1133">Transmembrane helix</keyword>
<organism evidence="4 5">
    <name type="scientific">Nesidiocoris tenuis</name>
    <dbReference type="NCBI Taxonomy" id="355587"/>
    <lineage>
        <taxon>Eukaryota</taxon>
        <taxon>Metazoa</taxon>
        <taxon>Ecdysozoa</taxon>
        <taxon>Arthropoda</taxon>
        <taxon>Hexapoda</taxon>
        <taxon>Insecta</taxon>
        <taxon>Pterygota</taxon>
        <taxon>Neoptera</taxon>
        <taxon>Paraneoptera</taxon>
        <taxon>Hemiptera</taxon>
        <taxon>Heteroptera</taxon>
        <taxon>Panheteroptera</taxon>
        <taxon>Cimicomorpha</taxon>
        <taxon>Miridae</taxon>
        <taxon>Dicyphina</taxon>
        <taxon>Nesidiocoris</taxon>
    </lineage>
</organism>
<keyword evidence="3" id="KW-0812">Transmembrane</keyword>
<reference evidence="4 5" key="1">
    <citation type="submission" date="2023-09" db="EMBL/GenBank/DDBJ databases">
        <title>Nesidiocoris tenuis whole genome shotgun sequence.</title>
        <authorList>
            <person name="Shibata T."/>
            <person name="Shimoda M."/>
            <person name="Kobayashi T."/>
            <person name="Uehara T."/>
        </authorList>
    </citation>
    <scope>NUCLEOTIDE SEQUENCE [LARGE SCALE GENOMIC DNA]</scope>
    <source>
        <strain evidence="4 5">Japan</strain>
    </source>
</reference>
<evidence type="ECO:0000313" key="5">
    <source>
        <dbReference type="Proteomes" id="UP001307889"/>
    </source>
</evidence>
<dbReference type="InterPro" id="IPR004911">
    <property type="entry name" value="Interferon-induced_GILT"/>
</dbReference>
<keyword evidence="2" id="KW-0325">Glycoprotein</keyword>
<sequence length="246" mass="27441">MLFSRILRLRVLALVLLIVALSAIYYAIFLVYGSNSDTGASVVDKVVVDLPYDATKGNRRIGVYVDVYYESLCPDSRSFFMNELLPTVHKLGDVLFVNLVPYGRAETIIKGEDIEFICQHGPKECLGNKFHACIIQNTKSNNQLSVNVTGCLFEDYFQPQAERCCKKFGVPWEDVKSCVYGSEGTQLLKVHGDLTNRLLPIDFIPTVALNQVTGSKNYQAAILKNLANEVCRILERSSINLSACQT</sequence>
<evidence type="ECO:0000313" key="4">
    <source>
        <dbReference type="EMBL" id="BES89978.1"/>
    </source>
</evidence>
<dbReference type="Proteomes" id="UP001307889">
    <property type="component" value="Chromosome 2"/>
</dbReference>
<dbReference type="Pfam" id="PF03227">
    <property type="entry name" value="GILT"/>
    <property type="match status" value="1"/>
</dbReference>
<evidence type="ECO:0000256" key="2">
    <source>
        <dbReference type="ARBA" id="ARBA00023180"/>
    </source>
</evidence>
<dbReference type="PANTHER" id="PTHR13234">
    <property type="entry name" value="GAMMA-INTERFERON INDUCIBLE LYSOSOMAL THIOL REDUCTASE GILT"/>
    <property type="match status" value="1"/>
</dbReference>
<comment type="similarity">
    <text evidence="1">Belongs to the GILT family.</text>
</comment>
<gene>
    <name evidence="4" type="ORF">NTJ_02785</name>
</gene>
<dbReference type="EMBL" id="AP028910">
    <property type="protein sequence ID" value="BES89978.1"/>
    <property type="molecule type" value="Genomic_DNA"/>
</dbReference>
<feature type="transmembrane region" description="Helical" evidence="3">
    <location>
        <begin position="12"/>
        <end position="32"/>
    </location>
</feature>
<evidence type="ECO:0000256" key="1">
    <source>
        <dbReference type="ARBA" id="ARBA00005679"/>
    </source>
</evidence>
<keyword evidence="3" id="KW-0472">Membrane</keyword>
<keyword evidence="5" id="KW-1185">Reference proteome</keyword>
<protein>
    <submittedName>
        <fullName evidence="4">Gamma-interferon inducible lysosomal thiol reductase</fullName>
    </submittedName>
</protein>
<name>A0ABN7ADC1_9HEMI</name>
<proteinExistence type="inferred from homology"/>
<evidence type="ECO:0000256" key="3">
    <source>
        <dbReference type="SAM" id="Phobius"/>
    </source>
</evidence>
<dbReference type="PANTHER" id="PTHR13234:SF71">
    <property type="entry name" value="GAMMA-INTERFERON-INDUCIBLE LYSOSOMAL THIOL REDUCTASE-LIKE PROTEIN"/>
    <property type="match status" value="1"/>
</dbReference>